<dbReference type="Proteomes" id="UP000663828">
    <property type="component" value="Unassembled WGS sequence"/>
</dbReference>
<evidence type="ECO:0000256" key="1">
    <source>
        <dbReference type="SAM" id="Phobius"/>
    </source>
</evidence>
<comment type="caution">
    <text evidence="2">The sequence shown here is derived from an EMBL/GenBank/DDBJ whole genome shotgun (WGS) entry which is preliminary data.</text>
</comment>
<organism evidence="2 3">
    <name type="scientific">Adineta ricciae</name>
    <name type="common">Rotifer</name>
    <dbReference type="NCBI Taxonomy" id="249248"/>
    <lineage>
        <taxon>Eukaryota</taxon>
        <taxon>Metazoa</taxon>
        <taxon>Spiralia</taxon>
        <taxon>Gnathifera</taxon>
        <taxon>Rotifera</taxon>
        <taxon>Eurotatoria</taxon>
        <taxon>Bdelloidea</taxon>
        <taxon>Adinetida</taxon>
        <taxon>Adinetidae</taxon>
        <taxon>Adineta</taxon>
    </lineage>
</organism>
<dbReference type="EMBL" id="CAJNOR010001779">
    <property type="protein sequence ID" value="CAF1197892.1"/>
    <property type="molecule type" value="Genomic_DNA"/>
</dbReference>
<reference evidence="2" key="1">
    <citation type="submission" date="2021-02" db="EMBL/GenBank/DDBJ databases">
        <authorList>
            <person name="Nowell W R."/>
        </authorList>
    </citation>
    <scope>NUCLEOTIDE SEQUENCE</scope>
</reference>
<evidence type="ECO:0000313" key="2">
    <source>
        <dbReference type="EMBL" id="CAF1197892.1"/>
    </source>
</evidence>
<evidence type="ECO:0000313" key="3">
    <source>
        <dbReference type="Proteomes" id="UP000663828"/>
    </source>
</evidence>
<dbReference type="AlphaFoldDB" id="A0A814WFM6"/>
<accession>A0A814WFM6</accession>
<feature type="transmembrane region" description="Helical" evidence="1">
    <location>
        <begin position="7"/>
        <end position="27"/>
    </location>
</feature>
<keyword evidence="1" id="KW-1133">Transmembrane helix</keyword>
<keyword evidence="3" id="KW-1185">Reference proteome</keyword>
<proteinExistence type="predicted"/>
<feature type="transmembrane region" description="Helical" evidence="1">
    <location>
        <begin position="87"/>
        <end position="108"/>
    </location>
</feature>
<feature type="transmembrane region" description="Helical" evidence="1">
    <location>
        <begin position="120"/>
        <end position="141"/>
    </location>
</feature>
<name>A0A814WFM6_ADIRI</name>
<keyword evidence="1" id="KW-0812">Transmembrane</keyword>
<sequence>MFFLIAFAWHVAASFAFVLAILTFNWITVQISPVSANLFLQQGIFYVCTLTGKNSTYTNTQCASIIGIDPAINSTGRWDYKIGTASASVAIACAGLSVIILWLCGIYFNIHRKRKCRLCLLVFISILLFITFCASFVVWILEISETLVIGYKVDRSVINWPLWLAVGSTGGYLMAFITTLIHLCSIMCRRRDREVLYKQPEFTRNQF</sequence>
<keyword evidence="1" id="KW-0472">Membrane</keyword>
<protein>
    <submittedName>
        <fullName evidence="2">Uncharacterized protein</fullName>
    </submittedName>
</protein>
<gene>
    <name evidence="2" type="ORF">XAT740_LOCUS23500</name>
</gene>
<feature type="transmembrane region" description="Helical" evidence="1">
    <location>
        <begin position="161"/>
        <end position="183"/>
    </location>
</feature>